<evidence type="ECO:0000256" key="10">
    <source>
        <dbReference type="SAM" id="Coils"/>
    </source>
</evidence>
<dbReference type="FunFam" id="3.30.160.60:FF:001289">
    <property type="entry name" value="Zinc finger protein 574"/>
    <property type="match status" value="1"/>
</dbReference>
<dbReference type="InterPro" id="IPR050589">
    <property type="entry name" value="Ikaros_C2H2-ZF"/>
</dbReference>
<comment type="subcellular location">
    <subcellularLocation>
        <location evidence="1">Nucleus</location>
    </subcellularLocation>
</comment>
<sequence>MLATNKIKVRTSKANSVTHKNGPTKTKLKVTVKKLRQTLLQLESKLSNVETKVEEHQAVIDGHEAKLSEVSGQLERVITGFDDQCWREDPDPEASQEEEILSDLSVSSPNGAESPPCEQEQEPVDPSKNVEPESESSEEQNQDPLRPFQCNMCPQRFTHQFQQTRHLLNHEKKSTSVVPPGPVQCDQCGKVFARRSTLTNHKKLHSNDRSFMCPVCGMGFNRKGHLKNHMVTHADQKRPFSCSICLKSFTRSSTLQEHMAVHNETRLRDPFKCHICDREFAYKRCLKPHMRVHMNDQISAYSCEECGKNFSKKLGLYAHYRVHRVGSSRYGCLDCDIRFPSSTTLKRHKQQKHPELENKPNPKEEIELRKYKAKKLEPAAATVESEDHQCEICRIQFSRADSLRRHMFTKHPDLKTGQKAAEIPKNVSALSIEKPFHCQICYKRFTTSTGLLRHTQLQHGYNCSFCRATFKNWQHFQHHVSTRHEETFTKIVHITPSNRVDYACKLCDKKMSKELLLGHVMAAHAWDKPYKCKICSKSFMTVSTQKTHLARHAKDDPNYEPGD</sequence>
<accession>A0A8J2J7T1</accession>
<evidence type="ECO:0000256" key="7">
    <source>
        <dbReference type="ARBA" id="ARBA00023163"/>
    </source>
</evidence>
<gene>
    <name evidence="13" type="ORF">AFUS01_LOCUS3945</name>
</gene>
<dbReference type="Proteomes" id="UP000708208">
    <property type="component" value="Unassembled WGS sequence"/>
</dbReference>
<evidence type="ECO:0000256" key="3">
    <source>
        <dbReference type="ARBA" id="ARBA00022737"/>
    </source>
</evidence>
<name>A0A8J2J7T1_9HEXA</name>
<dbReference type="PANTHER" id="PTHR24404:SF114">
    <property type="entry name" value="KLUMPFUSS, ISOFORM B-RELATED"/>
    <property type="match status" value="1"/>
</dbReference>
<feature type="compositionally biased region" description="Acidic residues" evidence="11">
    <location>
        <begin position="132"/>
        <end position="141"/>
    </location>
</feature>
<evidence type="ECO:0000313" key="14">
    <source>
        <dbReference type="Proteomes" id="UP000708208"/>
    </source>
</evidence>
<feature type="domain" description="C2H2-type" evidence="12">
    <location>
        <begin position="148"/>
        <end position="175"/>
    </location>
</feature>
<feature type="coiled-coil region" evidence="10">
    <location>
        <begin position="25"/>
        <end position="66"/>
    </location>
</feature>
<evidence type="ECO:0000256" key="2">
    <source>
        <dbReference type="ARBA" id="ARBA00022723"/>
    </source>
</evidence>
<dbReference type="GO" id="GO:0006357">
    <property type="term" value="P:regulation of transcription by RNA polymerase II"/>
    <property type="evidence" value="ECO:0007669"/>
    <property type="project" value="UniProtKB-ARBA"/>
</dbReference>
<proteinExistence type="predicted"/>
<dbReference type="SMART" id="SM00355">
    <property type="entry name" value="ZnF_C2H2"/>
    <property type="match status" value="12"/>
</dbReference>
<dbReference type="AlphaFoldDB" id="A0A8J2J7T1"/>
<feature type="domain" description="C2H2-type" evidence="12">
    <location>
        <begin position="211"/>
        <end position="238"/>
    </location>
</feature>
<evidence type="ECO:0000256" key="11">
    <source>
        <dbReference type="SAM" id="MobiDB-lite"/>
    </source>
</evidence>
<feature type="domain" description="C2H2-type" evidence="12">
    <location>
        <begin position="240"/>
        <end position="267"/>
    </location>
</feature>
<evidence type="ECO:0000256" key="4">
    <source>
        <dbReference type="ARBA" id="ARBA00022771"/>
    </source>
</evidence>
<dbReference type="InterPro" id="IPR013087">
    <property type="entry name" value="Znf_C2H2_type"/>
</dbReference>
<dbReference type="OrthoDB" id="6077919at2759"/>
<dbReference type="FunFam" id="3.30.160.60:FF:000621">
    <property type="entry name" value="FLT3-interacting zinc finger 1"/>
    <property type="match status" value="1"/>
</dbReference>
<feature type="region of interest" description="Disordered" evidence="11">
    <location>
        <begin position="105"/>
        <end position="148"/>
    </location>
</feature>
<feature type="domain" description="C2H2-type" evidence="12">
    <location>
        <begin position="301"/>
        <end position="323"/>
    </location>
</feature>
<dbReference type="FunFam" id="3.30.160.60:FF:000100">
    <property type="entry name" value="Zinc finger 45-like"/>
    <property type="match status" value="2"/>
</dbReference>
<evidence type="ECO:0000256" key="6">
    <source>
        <dbReference type="ARBA" id="ARBA00023015"/>
    </source>
</evidence>
<dbReference type="GO" id="GO:0008270">
    <property type="term" value="F:zinc ion binding"/>
    <property type="evidence" value="ECO:0007669"/>
    <property type="project" value="UniProtKB-KW"/>
</dbReference>
<evidence type="ECO:0000256" key="8">
    <source>
        <dbReference type="ARBA" id="ARBA00023242"/>
    </source>
</evidence>
<dbReference type="Pfam" id="PF00096">
    <property type="entry name" value="zf-C2H2"/>
    <property type="match status" value="6"/>
</dbReference>
<dbReference type="FunFam" id="3.30.160.60:FF:000534">
    <property type="entry name" value="zinc finger protein 674"/>
    <property type="match status" value="1"/>
</dbReference>
<keyword evidence="2" id="KW-0479">Metal-binding</keyword>
<feature type="domain" description="C2H2-type" evidence="12">
    <location>
        <begin position="330"/>
        <end position="358"/>
    </location>
</feature>
<protein>
    <recommendedName>
        <fullName evidence="12">C2H2-type domain-containing protein</fullName>
    </recommendedName>
</protein>
<evidence type="ECO:0000256" key="9">
    <source>
        <dbReference type="PROSITE-ProRule" id="PRU00042"/>
    </source>
</evidence>
<feature type="domain" description="C2H2-type" evidence="12">
    <location>
        <begin position="183"/>
        <end position="210"/>
    </location>
</feature>
<feature type="domain" description="C2H2-type" evidence="12">
    <location>
        <begin position="530"/>
        <end position="557"/>
    </location>
</feature>
<feature type="domain" description="C2H2-type" evidence="12">
    <location>
        <begin position="271"/>
        <end position="298"/>
    </location>
</feature>
<dbReference type="EMBL" id="CAJVCH010024309">
    <property type="protein sequence ID" value="CAG7696302.1"/>
    <property type="molecule type" value="Genomic_DNA"/>
</dbReference>
<dbReference type="PROSITE" id="PS00028">
    <property type="entry name" value="ZINC_FINGER_C2H2_1"/>
    <property type="match status" value="10"/>
</dbReference>
<feature type="domain" description="C2H2-type" evidence="12">
    <location>
        <begin position="436"/>
        <end position="459"/>
    </location>
</feature>
<keyword evidence="14" id="KW-1185">Reference proteome</keyword>
<dbReference type="GO" id="GO:0003700">
    <property type="term" value="F:DNA-binding transcription factor activity"/>
    <property type="evidence" value="ECO:0007669"/>
    <property type="project" value="TreeGrafter"/>
</dbReference>
<dbReference type="PROSITE" id="PS50157">
    <property type="entry name" value="ZINC_FINGER_C2H2_2"/>
    <property type="match status" value="10"/>
</dbReference>
<organism evidence="13 14">
    <name type="scientific">Allacma fusca</name>
    <dbReference type="NCBI Taxonomy" id="39272"/>
    <lineage>
        <taxon>Eukaryota</taxon>
        <taxon>Metazoa</taxon>
        <taxon>Ecdysozoa</taxon>
        <taxon>Arthropoda</taxon>
        <taxon>Hexapoda</taxon>
        <taxon>Collembola</taxon>
        <taxon>Symphypleona</taxon>
        <taxon>Sminthuridae</taxon>
        <taxon>Allacma</taxon>
    </lineage>
</organism>
<evidence type="ECO:0000259" key="12">
    <source>
        <dbReference type="PROSITE" id="PS50157"/>
    </source>
</evidence>
<feature type="domain" description="C2H2-type" evidence="12">
    <location>
        <begin position="388"/>
        <end position="416"/>
    </location>
</feature>
<keyword evidence="7" id="KW-0804">Transcription</keyword>
<dbReference type="GO" id="GO:0005634">
    <property type="term" value="C:nucleus"/>
    <property type="evidence" value="ECO:0007669"/>
    <property type="project" value="UniProtKB-SubCell"/>
</dbReference>
<dbReference type="FunFam" id="3.30.160.60:FF:000340">
    <property type="entry name" value="zinc finger protein 473 isoform X1"/>
    <property type="match status" value="1"/>
</dbReference>
<keyword evidence="5" id="KW-0862">Zinc</keyword>
<evidence type="ECO:0000313" key="13">
    <source>
        <dbReference type="EMBL" id="CAG7696302.1"/>
    </source>
</evidence>
<keyword evidence="6" id="KW-0805">Transcription regulation</keyword>
<dbReference type="GO" id="GO:0000978">
    <property type="term" value="F:RNA polymerase II cis-regulatory region sequence-specific DNA binding"/>
    <property type="evidence" value="ECO:0007669"/>
    <property type="project" value="TreeGrafter"/>
</dbReference>
<evidence type="ECO:0000256" key="5">
    <source>
        <dbReference type="ARBA" id="ARBA00022833"/>
    </source>
</evidence>
<evidence type="ECO:0000256" key="1">
    <source>
        <dbReference type="ARBA" id="ARBA00004123"/>
    </source>
</evidence>
<reference evidence="13" key="1">
    <citation type="submission" date="2021-06" db="EMBL/GenBank/DDBJ databases">
        <authorList>
            <person name="Hodson N. C."/>
            <person name="Mongue J. A."/>
            <person name="Jaron S. K."/>
        </authorList>
    </citation>
    <scope>NUCLEOTIDE SEQUENCE</scope>
</reference>
<keyword evidence="3" id="KW-0677">Repeat</keyword>
<dbReference type="PANTHER" id="PTHR24404">
    <property type="entry name" value="ZINC FINGER PROTEIN"/>
    <property type="match status" value="1"/>
</dbReference>
<keyword evidence="4 9" id="KW-0863">Zinc-finger</keyword>
<keyword evidence="10" id="KW-0175">Coiled coil</keyword>
<keyword evidence="8" id="KW-0539">Nucleus</keyword>
<comment type="caution">
    <text evidence="13">The sequence shown here is derived from an EMBL/GenBank/DDBJ whole genome shotgun (WGS) entry which is preliminary data.</text>
</comment>